<evidence type="ECO:0000256" key="3">
    <source>
        <dbReference type="ARBA" id="ARBA00022553"/>
    </source>
</evidence>
<evidence type="ECO:0000313" key="12">
    <source>
        <dbReference type="EMBL" id="SFS71638.1"/>
    </source>
</evidence>
<reference evidence="12 13" key="1">
    <citation type="submission" date="2016-10" db="EMBL/GenBank/DDBJ databases">
        <authorList>
            <person name="de Groot N.N."/>
        </authorList>
    </citation>
    <scope>NUCLEOTIDE SEQUENCE [LARGE SCALE GENOMIC DNA]</scope>
    <source>
        <strain evidence="12 13">CGMCC 1.6114</strain>
    </source>
</reference>
<keyword evidence="6 12" id="KW-0418">Kinase</keyword>
<keyword evidence="4" id="KW-0808">Transferase</keyword>
<keyword evidence="9" id="KW-0812">Transmembrane</keyword>
<dbReference type="RefSeq" id="WP_074977878.1">
    <property type="nucleotide sequence ID" value="NZ_FPAG01000004.1"/>
</dbReference>
<evidence type="ECO:0000256" key="4">
    <source>
        <dbReference type="ARBA" id="ARBA00022679"/>
    </source>
</evidence>
<dbReference type="GO" id="GO:0046983">
    <property type="term" value="F:protein dimerization activity"/>
    <property type="evidence" value="ECO:0007669"/>
    <property type="project" value="InterPro"/>
</dbReference>
<dbReference type="SUPFAM" id="SSF55874">
    <property type="entry name" value="ATPase domain of HSP90 chaperone/DNA topoisomerase II/histidine kinase"/>
    <property type="match status" value="1"/>
</dbReference>
<dbReference type="GO" id="GO:0016020">
    <property type="term" value="C:membrane"/>
    <property type="evidence" value="ECO:0007669"/>
    <property type="project" value="InterPro"/>
</dbReference>
<dbReference type="PANTHER" id="PTHR24421:SF10">
    <property type="entry name" value="NITRATE_NITRITE SENSOR PROTEIN NARQ"/>
    <property type="match status" value="1"/>
</dbReference>
<dbReference type="EC" id="2.7.13.3" evidence="2"/>
<dbReference type="Pfam" id="PF07730">
    <property type="entry name" value="HisKA_3"/>
    <property type="match status" value="1"/>
</dbReference>
<keyword evidence="9" id="KW-0472">Membrane</keyword>
<evidence type="ECO:0000259" key="11">
    <source>
        <dbReference type="PROSITE" id="PS50109"/>
    </source>
</evidence>
<dbReference type="EMBL" id="FPAG01000004">
    <property type="protein sequence ID" value="SFS71638.1"/>
    <property type="molecule type" value="Genomic_DNA"/>
</dbReference>
<comment type="catalytic activity">
    <reaction evidence="1">
        <text>ATP + protein L-histidine = ADP + protein N-phospho-L-histidine.</text>
        <dbReference type="EC" id="2.7.13.3"/>
    </reaction>
</comment>
<dbReference type="OrthoDB" id="9778366at2"/>
<evidence type="ECO:0000313" key="13">
    <source>
        <dbReference type="Proteomes" id="UP000183209"/>
    </source>
</evidence>
<dbReference type="Gene3D" id="3.30.565.10">
    <property type="entry name" value="Histidine kinase-like ATPase, C-terminal domain"/>
    <property type="match status" value="1"/>
</dbReference>
<keyword evidence="5" id="KW-0547">Nucleotide-binding</keyword>
<proteinExistence type="predicted"/>
<dbReference type="Gene3D" id="1.25.40.10">
    <property type="entry name" value="Tetratricopeptide repeat domain"/>
    <property type="match status" value="1"/>
</dbReference>
<dbReference type="Proteomes" id="UP000183209">
    <property type="component" value="Unassembled WGS sequence"/>
</dbReference>
<evidence type="ECO:0000256" key="2">
    <source>
        <dbReference type="ARBA" id="ARBA00012438"/>
    </source>
</evidence>
<evidence type="ECO:0000256" key="7">
    <source>
        <dbReference type="ARBA" id="ARBA00022840"/>
    </source>
</evidence>
<dbReference type="InterPro" id="IPR003594">
    <property type="entry name" value="HATPase_dom"/>
</dbReference>
<gene>
    <name evidence="12" type="ORF">SAMN04487906_1410</name>
</gene>
<feature type="domain" description="Histidine kinase" evidence="11">
    <location>
        <begin position="595"/>
        <end position="683"/>
    </location>
</feature>
<keyword evidence="10" id="KW-0732">Signal</keyword>
<keyword evidence="8" id="KW-0902">Two-component regulatory system</keyword>
<evidence type="ECO:0000256" key="8">
    <source>
        <dbReference type="ARBA" id="ARBA00023012"/>
    </source>
</evidence>
<dbReference type="InterPro" id="IPR005467">
    <property type="entry name" value="His_kinase_dom"/>
</dbReference>
<dbReference type="PANTHER" id="PTHR24421">
    <property type="entry name" value="NITRATE/NITRITE SENSOR PROTEIN NARX-RELATED"/>
    <property type="match status" value="1"/>
</dbReference>
<keyword evidence="9" id="KW-1133">Transmembrane helix</keyword>
<dbReference type="GO" id="GO:0005524">
    <property type="term" value="F:ATP binding"/>
    <property type="evidence" value="ECO:0007669"/>
    <property type="project" value="UniProtKB-KW"/>
</dbReference>
<evidence type="ECO:0000256" key="6">
    <source>
        <dbReference type="ARBA" id="ARBA00022777"/>
    </source>
</evidence>
<feature type="transmembrane region" description="Helical" evidence="9">
    <location>
        <begin position="452"/>
        <end position="471"/>
    </location>
</feature>
<sequence>MFKVLQILSCILLFLFIDSGVSLAQITDGHTEDPEESLKKLVTLKSDTTRITFLTNLLDTYKLESKSVADTIYTYQKKALTYKQWEEAIKMVNALGNYYIYKEINHKKAYELLKSYQEFIDHNNDNKQIANYYITYAEAATYMQLFKTSLIILNNGIDFLESQKDSSLYEYGYAYLKAGENSDKINDITNSVAYYERAKEIFTNQKNELMYLWAQNGLAQLYSKNGLYDRAREARLEVFEKGSALKEFQLVAIARLGACNEANEQGNAEEELYQIRTALNERNNKSDVQGIVDILTLSYAVSAFARNGILDTSDIYKKELNAKIDPFLNNPFLSTYYYSALSQNALTHNQLNKAEEYAIKALNGVKSSEDVQSILRLERLLGLIYEKKEDLKKAVLHHKNYSRVKDSINNVISRRKYAYVQTQFETARKDLEITRQKQDIELLNAENKEKTFWFLFGGLILIGTSGFLWVYRSHSFAKKKHALTKHYSQELLLSQEKEREYISRELHDSVGQHLTLLTKKVRDLDQQDLLELSQQTLEEVRSVSRGLHPPALDNLGITKAVSHLIYSFDEKYNIIFTPEIEFIDECFNKEQNINLYRFVQEAMTNIVKHAQATEVIIEIKKKEGRTIEVYIEDNGIGFDFHDKKKLNSLGLKTMKERILIMQGAFYLDTTINKGTTIKAKIPY</sequence>
<dbReference type="CDD" id="cd16917">
    <property type="entry name" value="HATPase_UhpB-NarQ-NarX-like"/>
    <property type="match status" value="1"/>
</dbReference>
<evidence type="ECO:0000256" key="9">
    <source>
        <dbReference type="SAM" id="Phobius"/>
    </source>
</evidence>
<dbReference type="InterPro" id="IPR011712">
    <property type="entry name" value="Sig_transdc_His_kin_sub3_dim/P"/>
</dbReference>
<evidence type="ECO:0000256" key="1">
    <source>
        <dbReference type="ARBA" id="ARBA00000085"/>
    </source>
</evidence>
<dbReference type="Gene3D" id="1.20.5.1930">
    <property type="match status" value="1"/>
</dbReference>
<feature type="signal peptide" evidence="10">
    <location>
        <begin position="1"/>
        <end position="24"/>
    </location>
</feature>
<protein>
    <recommendedName>
        <fullName evidence="2">histidine kinase</fullName>
        <ecNumber evidence="2">2.7.13.3</ecNumber>
    </recommendedName>
</protein>
<dbReference type="AlphaFoldDB" id="A0A1I6S4F5"/>
<name>A0A1I6S4F5_9FLAO</name>
<evidence type="ECO:0000256" key="5">
    <source>
        <dbReference type="ARBA" id="ARBA00022741"/>
    </source>
</evidence>
<dbReference type="Pfam" id="PF02518">
    <property type="entry name" value="HATPase_c"/>
    <property type="match status" value="1"/>
</dbReference>
<dbReference type="InterPro" id="IPR036890">
    <property type="entry name" value="HATPase_C_sf"/>
</dbReference>
<accession>A0A1I6S4F5</accession>
<dbReference type="PROSITE" id="PS50109">
    <property type="entry name" value="HIS_KIN"/>
    <property type="match status" value="1"/>
</dbReference>
<organism evidence="12 13">
    <name type="scientific">Zhouia amylolytica</name>
    <dbReference type="NCBI Taxonomy" id="376730"/>
    <lineage>
        <taxon>Bacteria</taxon>
        <taxon>Pseudomonadati</taxon>
        <taxon>Bacteroidota</taxon>
        <taxon>Flavobacteriia</taxon>
        <taxon>Flavobacteriales</taxon>
        <taxon>Flavobacteriaceae</taxon>
        <taxon>Zhouia</taxon>
    </lineage>
</organism>
<keyword evidence="3" id="KW-0597">Phosphoprotein</keyword>
<dbReference type="InterPro" id="IPR050482">
    <property type="entry name" value="Sensor_HK_TwoCompSys"/>
</dbReference>
<dbReference type="SUPFAM" id="SSF48452">
    <property type="entry name" value="TPR-like"/>
    <property type="match status" value="2"/>
</dbReference>
<dbReference type="GO" id="GO:0000155">
    <property type="term" value="F:phosphorelay sensor kinase activity"/>
    <property type="evidence" value="ECO:0007669"/>
    <property type="project" value="InterPro"/>
</dbReference>
<dbReference type="InterPro" id="IPR011990">
    <property type="entry name" value="TPR-like_helical_dom_sf"/>
</dbReference>
<evidence type="ECO:0000256" key="10">
    <source>
        <dbReference type="SAM" id="SignalP"/>
    </source>
</evidence>
<feature type="chain" id="PRO_5010242487" description="histidine kinase" evidence="10">
    <location>
        <begin position="25"/>
        <end position="683"/>
    </location>
</feature>
<keyword evidence="7" id="KW-0067">ATP-binding</keyword>